<dbReference type="EMBL" id="JAHRIO010034690">
    <property type="protein sequence ID" value="MEQ2169949.1"/>
    <property type="molecule type" value="Genomic_DNA"/>
</dbReference>
<evidence type="ECO:0000313" key="2">
    <source>
        <dbReference type="Proteomes" id="UP001476798"/>
    </source>
</evidence>
<sequence>MACALSDWDHEEECRERRRVCVRLCALAVSTTATVEEVQLITVHLTCNQCTVIKNSAASAIWSLHYYKSLNLPDTQVQGINPEVNNHLGPRGSISPVFPDQGQETERISVSCARCIFFPHVSCRAPKCVPYSTKNSNAFSHDVAVT</sequence>
<keyword evidence="2" id="KW-1185">Reference proteome</keyword>
<protein>
    <submittedName>
        <fullName evidence="1">Uncharacterized protein</fullName>
    </submittedName>
</protein>
<evidence type="ECO:0000313" key="1">
    <source>
        <dbReference type="EMBL" id="MEQ2169949.1"/>
    </source>
</evidence>
<dbReference type="Proteomes" id="UP001476798">
    <property type="component" value="Unassembled WGS sequence"/>
</dbReference>
<gene>
    <name evidence="1" type="ORF">GOODEAATRI_030225</name>
</gene>
<reference evidence="1 2" key="1">
    <citation type="submission" date="2021-06" db="EMBL/GenBank/DDBJ databases">
        <authorList>
            <person name="Palmer J.M."/>
        </authorList>
    </citation>
    <scope>NUCLEOTIDE SEQUENCE [LARGE SCALE GENOMIC DNA]</scope>
    <source>
        <strain evidence="1 2">GA_2019</strain>
        <tissue evidence="1">Muscle</tissue>
    </source>
</reference>
<proteinExistence type="predicted"/>
<name>A0ABV0NGE6_9TELE</name>
<comment type="caution">
    <text evidence="1">The sequence shown here is derived from an EMBL/GenBank/DDBJ whole genome shotgun (WGS) entry which is preliminary data.</text>
</comment>
<organism evidence="1 2">
    <name type="scientific">Goodea atripinnis</name>
    <dbReference type="NCBI Taxonomy" id="208336"/>
    <lineage>
        <taxon>Eukaryota</taxon>
        <taxon>Metazoa</taxon>
        <taxon>Chordata</taxon>
        <taxon>Craniata</taxon>
        <taxon>Vertebrata</taxon>
        <taxon>Euteleostomi</taxon>
        <taxon>Actinopterygii</taxon>
        <taxon>Neopterygii</taxon>
        <taxon>Teleostei</taxon>
        <taxon>Neoteleostei</taxon>
        <taxon>Acanthomorphata</taxon>
        <taxon>Ovalentaria</taxon>
        <taxon>Atherinomorphae</taxon>
        <taxon>Cyprinodontiformes</taxon>
        <taxon>Goodeidae</taxon>
        <taxon>Goodea</taxon>
    </lineage>
</organism>
<accession>A0ABV0NGE6</accession>